<sequence length="769" mass="88840">MAFVKGRQIMDAVLIANEAVDSRNNQKKPGVLCKLDIEKAYDHVSWKYLMKMLNLIGFGQKWLNWIKFCISTVRFSVLINGNPAGFFQTQRGLRQGDPLSPFLFLITIEGLNNMIKAANLRGWIRGFDVAREGTERLEVTHLQYADDTLIFCDAEEEQLKYLRVILVLFEGISGLHINWRKSMMYPINQVNNMSCLASILGGKIGVLPTIYLGMPLGAKSKSIDIWNSVIEKCEKKLAKWKSQYLSKGGRLTLINSVLDALPTYMMSLFPIPPGVIKRLDRIRRNFLWQGNKEKKSFHLVKWEEVMKSKENGGLGIKNLKLQSKALSMKWLWKYANNNQMLWREVIGAKYEKEDNWITKEVTTPYGVSLWRSIRSLWNEVKSNSKAKVMDGNKTRFWKDIWHEKGNMEDLFPDIYNLIMFQQSTIADLWSPQGWNFIFRRNLNDWEIVRVAEFLNTVNTFTGLQPGEDKLWWTGDDKGVFKVNKSYKLMDQTDQQCSSWPWKQIWKSRIPHKVSFFVWSMAKEAVLTQDNVMKKGRTLCSRCFLCGETSETVNHLFLHCKYTHHLWRIFLSLKGISWTMPRKVAEALLCWEEAGVHAKDKEAKQLNYIRLILILPEAVSGLKVNWGKNSLIPFKDVRQILRLANILGCKIEGPPTTYLGMPSGSKQKTLEIWDGIPEKAEKKLARCCQKLDRLTRNILWQGGKEGKGNYLVKWNTVMLSKGRRALGKADNGPGLGSLDREIPVRWSRTRSVASLSHKPLWMGVWRSIRT</sequence>
<organism evidence="2 3">
    <name type="scientific">Solanum verrucosum</name>
    <dbReference type="NCBI Taxonomy" id="315347"/>
    <lineage>
        <taxon>Eukaryota</taxon>
        <taxon>Viridiplantae</taxon>
        <taxon>Streptophyta</taxon>
        <taxon>Embryophyta</taxon>
        <taxon>Tracheophyta</taxon>
        <taxon>Spermatophyta</taxon>
        <taxon>Magnoliopsida</taxon>
        <taxon>eudicotyledons</taxon>
        <taxon>Gunneridae</taxon>
        <taxon>Pentapetalae</taxon>
        <taxon>asterids</taxon>
        <taxon>lamiids</taxon>
        <taxon>Solanales</taxon>
        <taxon>Solanaceae</taxon>
        <taxon>Solanoideae</taxon>
        <taxon>Solaneae</taxon>
        <taxon>Solanum</taxon>
    </lineage>
</organism>
<evidence type="ECO:0000259" key="1">
    <source>
        <dbReference type="PROSITE" id="PS50878"/>
    </source>
</evidence>
<dbReference type="InterPro" id="IPR000477">
    <property type="entry name" value="RT_dom"/>
</dbReference>
<name>A0AAF0TKQ4_SOLVR</name>
<dbReference type="AlphaFoldDB" id="A0AAF0TKQ4"/>
<dbReference type="PROSITE" id="PS50878">
    <property type="entry name" value="RT_POL"/>
    <property type="match status" value="1"/>
</dbReference>
<dbReference type="Proteomes" id="UP001234989">
    <property type="component" value="Chromosome 4"/>
</dbReference>
<dbReference type="Pfam" id="PF00078">
    <property type="entry name" value="RVT_1"/>
    <property type="match status" value="1"/>
</dbReference>
<gene>
    <name evidence="2" type="ORF">MTR67_016491</name>
</gene>
<dbReference type="Pfam" id="PF13966">
    <property type="entry name" value="zf-RVT"/>
    <property type="match status" value="1"/>
</dbReference>
<dbReference type="InterPro" id="IPR043502">
    <property type="entry name" value="DNA/RNA_pol_sf"/>
</dbReference>
<dbReference type="PANTHER" id="PTHR33116:SF85">
    <property type="entry name" value="REVERSE TRANSCRIPTASE ZINC-BINDING DOMAIN-CONTAINING PROTEIN"/>
    <property type="match status" value="1"/>
</dbReference>
<feature type="domain" description="Reverse transcriptase" evidence="1">
    <location>
        <begin position="1"/>
        <end position="216"/>
    </location>
</feature>
<dbReference type="EMBL" id="CP133615">
    <property type="protein sequence ID" value="WMV23106.1"/>
    <property type="molecule type" value="Genomic_DNA"/>
</dbReference>
<dbReference type="CDD" id="cd01650">
    <property type="entry name" value="RT_nLTR_like"/>
    <property type="match status" value="1"/>
</dbReference>
<evidence type="ECO:0000313" key="2">
    <source>
        <dbReference type="EMBL" id="WMV23106.1"/>
    </source>
</evidence>
<evidence type="ECO:0000313" key="3">
    <source>
        <dbReference type="Proteomes" id="UP001234989"/>
    </source>
</evidence>
<keyword evidence="3" id="KW-1185">Reference proteome</keyword>
<protein>
    <recommendedName>
        <fullName evidence="1">Reverse transcriptase domain-containing protein</fullName>
    </recommendedName>
</protein>
<proteinExistence type="predicted"/>
<accession>A0AAF0TKQ4</accession>
<dbReference type="PANTHER" id="PTHR33116">
    <property type="entry name" value="REVERSE TRANSCRIPTASE ZINC-BINDING DOMAIN-CONTAINING PROTEIN-RELATED-RELATED"/>
    <property type="match status" value="1"/>
</dbReference>
<dbReference type="SUPFAM" id="SSF56672">
    <property type="entry name" value="DNA/RNA polymerases"/>
    <property type="match status" value="1"/>
</dbReference>
<dbReference type="InterPro" id="IPR026960">
    <property type="entry name" value="RVT-Znf"/>
</dbReference>
<reference evidence="2" key="1">
    <citation type="submission" date="2023-08" db="EMBL/GenBank/DDBJ databases">
        <title>A de novo genome assembly of Solanum verrucosum Schlechtendal, a Mexican diploid species geographically isolated from the other diploid A-genome species in potato relatives.</title>
        <authorList>
            <person name="Hosaka K."/>
        </authorList>
    </citation>
    <scope>NUCLEOTIDE SEQUENCE</scope>
    <source>
        <tissue evidence="2">Young leaves</tissue>
    </source>
</reference>